<evidence type="ECO:0000313" key="8">
    <source>
        <dbReference type="EMBL" id="CAL4063504.1"/>
    </source>
</evidence>
<feature type="region of interest" description="Disordered" evidence="6">
    <location>
        <begin position="1398"/>
        <end position="1431"/>
    </location>
</feature>
<dbReference type="Proteomes" id="UP001497623">
    <property type="component" value="Unassembled WGS sequence"/>
</dbReference>
<feature type="domain" description="C2H2-type" evidence="7">
    <location>
        <begin position="534"/>
        <end position="561"/>
    </location>
</feature>
<dbReference type="GO" id="GO:0008270">
    <property type="term" value="F:zinc ion binding"/>
    <property type="evidence" value="ECO:0007669"/>
    <property type="project" value="UniProtKB-KW"/>
</dbReference>
<sequence length="1467" mass="164148">MVVSNDEYRHKLFGVIPPSQQKYAYTYGVSMSAASPEPKGTLTPPGSSPMRAECEDMAPNSTPSSPQAPPTPDSAHMIPPHTANERLQPSTDISSDEEKTESNRKRKASDTHKEESECGSEGEGEAAAAGSVALVAGNHAPLTCPVCQEVLLGQHDFTQHIRKHNHVIECDNGTRMYGCGICKKQLSSNSSLDRHMLVHSGERPFRCHICGTHFTTNGNMHRHIRGHYRNGGGGPGGSDTGDSDTCSDTGSSPKKRRLEDDETLSTKSPRTEEKELSCPVCGLEQANQNVLGLHVEAAHPEYQVACNTCQLGFKNYRALHLHNSMVHADFPHTTQPHIDLMNTEFSTSKFPLIIKEFQEANSKLHLKEVSSHMCILCNISFSSVESYNNHMSEHSSAMSTPLRCLRCDISFTNVAELAQHHQQHLREETGYPPPPKESFLAVLDLLTKQQAAPSPSSTVASLLGWKPPLMLPPPGQHSPMHADSAKASPEHPTPGHTMTAPPPMTPMGPNSVSSLSHDEQFNREYREMKLNGQYPCRLCKEVFANLRKLKSHNLVHMVAPPYRCNLCTFYSNDKNTLKEHMKSHKGDTPYECTICNLAFTTKANCERHIKNIHARNTRDEIKTCMSFVSQDECSPIDRSMDTICHICHIDCKARSVLRDHMRSSHPEGMAKPFSCKLCGSSFSSENDVMRHAIQQHNDMVRGNRLENLVMPSKPYIFRDENDDDENLSSVDKLVNFAKIPLLPFPRVAPPQLPTTIHPIPNPISIPSPLFPPPHMATPTISPLISTTVEEDAPLDLSMGSKKEITKEDEEEKAEEEEEEEVKVDDDEDEKKIKEEHQEEPEDLSRKRKDDYDEPTEVKPEPSHADILRIPKPPFPLGGVYPPHLPLTAFPPHQYPFLMPPYGGLPPGYNFDPAILEEYQKELKRGLQLTSGGGLLPGGGFLQNGTPPSFPLSALALATTHRDPLRIPRPEFRNLDIKTDEGPTEECLSKPGEDDILHFTMRNSVLVKKPKQRRYRTERPWRCDLCDKGFTLRSNMERHMKQQHPDLWQQRPRAPLTPRPEGDISSSVSDSSHALSDAVREQLRYKLDREAGDDMGEQKEEDDIELVIDDEPEDEGECEDEGESEEEEEEEDEEDEEEEDRRRQQDEGGADLASVHTLLSTATSQSFPFFGSEGEEDQGAEDDDSCESPTASNNEKNDEKNDEKRSAYSSAPQKQRCPFCQRKFPWSSSLVRHIRTHTGQKPYLCPVCHFPFTTKSNCDRHLIRKHPDSPHTLGGDRPFRCSKCPGAAFTSLESLRKHEMFKHEKASDTAIPRDDTRPFRCHVCEARLASRDAALVHVTEAHPDHVQSIRTTAPPPKDNNNDILMTSPDSTTTDMVACMFCLQRCWSLAELKQHVTNHHVNGPSPSDSEDQPACMPSTTPKAEVKEDRKDEVEGTDFISNLLGTRRAVVDHLLNSKSADDAAKLLGVH</sequence>
<dbReference type="GO" id="GO:0001228">
    <property type="term" value="F:DNA-binding transcription activator activity, RNA polymerase II-specific"/>
    <property type="evidence" value="ECO:0007669"/>
    <property type="project" value="TreeGrafter"/>
</dbReference>
<feature type="compositionally biased region" description="Basic and acidic residues" evidence="6">
    <location>
        <begin position="1088"/>
        <end position="1097"/>
    </location>
</feature>
<feature type="domain" description="C2H2-type" evidence="7">
    <location>
        <begin position="205"/>
        <end position="227"/>
    </location>
</feature>
<name>A0AAV2PS85_MEGNR</name>
<feature type="domain" description="C2H2-type" evidence="7">
    <location>
        <begin position="590"/>
        <end position="618"/>
    </location>
</feature>
<comment type="caution">
    <text evidence="8">The sequence shown here is derived from an EMBL/GenBank/DDBJ whole genome shotgun (WGS) entry which is preliminary data.</text>
</comment>
<feature type="region of interest" description="Disordered" evidence="6">
    <location>
        <begin position="1164"/>
        <end position="1213"/>
    </location>
</feature>
<feature type="region of interest" description="Disordered" evidence="6">
    <location>
        <begin position="32"/>
        <end position="124"/>
    </location>
</feature>
<reference evidence="8 9" key="1">
    <citation type="submission" date="2024-05" db="EMBL/GenBank/DDBJ databases">
        <authorList>
            <person name="Wallberg A."/>
        </authorList>
    </citation>
    <scope>NUCLEOTIDE SEQUENCE [LARGE SCALE GENOMIC DNA]</scope>
</reference>
<protein>
    <recommendedName>
        <fullName evidence="7">C2H2-type domain-containing protein</fullName>
    </recommendedName>
</protein>
<dbReference type="PROSITE" id="PS00028">
    <property type="entry name" value="ZINC_FINGER_C2H2_1"/>
    <property type="match status" value="11"/>
</dbReference>
<dbReference type="InterPro" id="IPR013087">
    <property type="entry name" value="Znf_C2H2_type"/>
</dbReference>
<keyword evidence="1" id="KW-0479">Metal-binding</keyword>
<keyword evidence="2" id="KW-0677">Repeat</keyword>
<evidence type="ECO:0000256" key="5">
    <source>
        <dbReference type="PROSITE-ProRule" id="PRU00042"/>
    </source>
</evidence>
<evidence type="ECO:0000256" key="4">
    <source>
        <dbReference type="ARBA" id="ARBA00022833"/>
    </source>
</evidence>
<dbReference type="FunFam" id="3.30.160.60:FF:000100">
    <property type="entry name" value="Zinc finger 45-like"/>
    <property type="match status" value="1"/>
</dbReference>
<organism evidence="8 9">
    <name type="scientific">Meganyctiphanes norvegica</name>
    <name type="common">Northern krill</name>
    <name type="synonym">Thysanopoda norvegica</name>
    <dbReference type="NCBI Taxonomy" id="48144"/>
    <lineage>
        <taxon>Eukaryota</taxon>
        <taxon>Metazoa</taxon>
        <taxon>Ecdysozoa</taxon>
        <taxon>Arthropoda</taxon>
        <taxon>Crustacea</taxon>
        <taxon>Multicrustacea</taxon>
        <taxon>Malacostraca</taxon>
        <taxon>Eumalacostraca</taxon>
        <taxon>Eucarida</taxon>
        <taxon>Euphausiacea</taxon>
        <taxon>Euphausiidae</taxon>
        <taxon>Meganyctiphanes</taxon>
    </lineage>
</organism>
<dbReference type="Gene3D" id="3.30.160.60">
    <property type="entry name" value="Classic Zinc Finger"/>
    <property type="match status" value="11"/>
</dbReference>
<evidence type="ECO:0000256" key="1">
    <source>
        <dbReference type="ARBA" id="ARBA00022723"/>
    </source>
</evidence>
<feature type="compositionally biased region" description="Acidic residues" evidence="6">
    <location>
        <begin position="1098"/>
        <end position="1138"/>
    </location>
</feature>
<feature type="compositionally biased region" description="Low complexity" evidence="6">
    <location>
        <begin position="1064"/>
        <end position="1075"/>
    </location>
</feature>
<accession>A0AAV2PS85</accession>
<feature type="domain" description="C2H2-type" evidence="7">
    <location>
        <begin position="562"/>
        <end position="589"/>
    </location>
</feature>
<evidence type="ECO:0000256" key="6">
    <source>
        <dbReference type="SAM" id="MobiDB-lite"/>
    </source>
</evidence>
<proteinExistence type="predicted"/>
<feature type="compositionally biased region" description="Acidic residues" evidence="6">
    <location>
        <begin position="1172"/>
        <end position="1185"/>
    </location>
</feature>
<feature type="compositionally biased region" description="Basic and acidic residues" evidence="6">
    <location>
        <begin position="829"/>
        <end position="868"/>
    </location>
</feature>
<feature type="domain" description="C2H2-type" evidence="7">
    <location>
        <begin position="1020"/>
        <end position="1043"/>
    </location>
</feature>
<feature type="domain" description="C2H2-type" evidence="7">
    <location>
        <begin position="177"/>
        <end position="204"/>
    </location>
</feature>
<feature type="region of interest" description="Disordered" evidence="6">
    <location>
        <begin position="470"/>
        <end position="501"/>
    </location>
</feature>
<evidence type="ECO:0000313" key="9">
    <source>
        <dbReference type="Proteomes" id="UP001497623"/>
    </source>
</evidence>
<dbReference type="PROSITE" id="PS50157">
    <property type="entry name" value="ZINC_FINGER_C2H2_2"/>
    <property type="match status" value="9"/>
</dbReference>
<keyword evidence="9" id="KW-1185">Reference proteome</keyword>
<dbReference type="SMART" id="SM00355">
    <property type="entry name" value="ZnF_C2H2"/>
    <property type="match status" value="18"/>
</dbReference>
<feature type="domain" description="C2H2-type" evidence="7">
    <location>
        <begin position="1214"/>
        <end position="1241"/>
    </location>
</feature>
<evidence type="ECO:0000256" key="2">
    <source>
        <dbReference type="ARBA" id="ARBA00022737"/>
    </source>
</evidence>
<dbReference type="PANTHER" id="PTHR46451:SF1">
    <property type="entry name" value="RAS-RESPONSIVE ELEMENT-BINDING PROTEIN 1"/>
    <property type="match status" value="1"/>
</dbReference>
<feature type="domain" description="C2H2-type" evidence="7">
    <location>
        <begin position="673"/>
        <end position="696"/>
    </location>
</feature>
<feature type="compositionally biased region" description="Acidic residues" evidence="6">
    <location>
        <begin position="806"/>
        <end position="828"/>
    </location>
</feature>
<evidence type="ECO:0000259" key="7">
    <source>
        <dbReference type="PROSITE" id="PS50157"/>
    </source>
</evidence>
<feature type="compositionally biased region" description="Low complexity" evidence="6">
    <location>
        <begin position="243"/>
        <end position="252"/>
    </location>
</feature>
<gene>
    <name evidence="8" type="ORF">MNOR_LOCUS3404</name>
</gene>
<evidence type="ECO:0000256" key="3">
    <source>
        <dbReference type="ARBA" id="ARBA00022771"/>
    </source>
</evidence>
<dbReference type="PANTHER" id="PTHR46451">
    <property type="entry name" value="RAS-RESPONSIVE ELEMENT-BINDING PROTEIN 1"/>
    <property type="match status" value="1"/>
</dbReference>
<feature type="region of interest" description="Disordered" evidence="6">
    <location>
        <begin position="225"/>
        <end position="271"/>
    </location>
</feature>
<keyword evidence="4" id="KW-0862">Zinc</keyword>
<dbReference type="SUPFAM" id="SSF57667">
    <property type="entry name" value="beta-beta-alpha zinc fingers"/>
    <property type="match status" value="6"/>
</dbReference>
<dbReference type="GO" id="GO:0000978">
    <property type="term" value="F:RNA polymerase II cis-regulatory region sequence-specific DNA binding"/>
    <property type="evidence" value="ECO:0007669"/>
    <property type="project" value="TreeGrafter"/>
</dbReference>
<dbReference type="GO" id="GO:0005634">
    <property type="term" value="C:nucleus"/>
    <property type="evidence" value="ECO:0007669"/>
    <property type="project" value="TreeGrafter"/>
</dbReference>
<dbReference type="EMBL" id="CAXKWB010001160">
    <property type="protein sequence ID" value="CAL4063504.1"/>
    <property type="molecule type" value="Genomic_DNA"/>
</dbReference>
<dbReference type="InterPro" id="IPR052795">
    <property type="entry name" value="RREB1"/>
</dbReference>
<feature type="domain" description="C2H2-type" evidence="7">
    <location>
        <begin position="402"/>
        <end position="429"/>
    </location>
</feature>
<feature type="region of interest" description="Disordered" evidence="6">
    <location>
        <begin position="1088"/>
        <end position="1148"/>
    </location>
</feature>
<feature type="compositionally biased region" description="Basic and acidic residues" evidence="6">
    <location>
        <begin position="96"/>
        <end position="116"/>
    </location>
</feature>
<keyword evidence="3 5" id="KW-0863">Zinc-finger</keyword>
<feature type="compositionally biased region" description="Gly residues" evidence="6">
    <location>
        <begin position="229"/>
        <end position="239"/>
    </location>
</feature>
<dbReference type="Pfam" id="PF00096">
    <property type="entry name" value="zf-C2H2"/>
    <property type="match status" value="3"/>
</dbReference>
<feature type="compositionally biased region" description="Basic and acidic residues" evidence="6">
    <location>
        <begin position="1194"/>
        <end position="1205"/>
    </location>
</feature>
<feature type="compositionally biased region" description="Basic and acidic residues" evidence="6">
    <location>
        <begin position="1421"/>
        <end position="1431"/>
    </location>
</feature>
<feature type="region of interest" description="Disordered" evidence="6">
    <location>
        <begin position="790"/>
        <end position="870"/>
    </location>
</feature>
<feature type="region of interest" description="Disordered" evidence="6">
    <location>
        <begin position="1038"/>
        <end position="1075"/>
    </location>
</feature>
<dbReference type="InterPro" id="IPR036236">
    <property type="entry name" value="Znf_C2H2_sf"/>
</dbReference>